<dbReference type="InterPro" id="IPR004045">
    <property type="entry name" value="Glutathione_S-Trfase_N"/>
</dbReference>
<keyword evidence="3" id="KW-0808">Transferase</keyword>
<name>A0A1H9AYL0_9HYPH</name>
<dbReference type="InterPro" id="IPR010987">
    <property type="entry name" value="Glutathione-S-Trfase_C-like"/>
</dbReference>
<dbReference type="AlphaFoldDB" id="A0A1H9AYL0"/>
<dbReference type="PROSITE" id="PS50405">
    <property type="entry name" value="GST_CTER"/>
    <property type="match status" value="1"/>
</dbReference>
<dbReference type="Proteomes" id="UP000199647">
    <property type="component" value="Unassembled WGS sequence"/>
</dbReference>
<dbReference type="InterPro" id="IPR004046">
    <property type="entry name" value="GST_C"/>
</dbReference>
<dbReference type="InterPro" id="IPR036249">
    <property type="entry name" value="Thioredoxin-like_sf"/>
</dbReference>
<accession>A0A1H9AYL0</accession>
<dbReference type="Pfam" id="PF00043">
    <property type="entry name" value="GST_C"/>
    <property type="match status" value="1"/>
</dbReference>
<dbReference type="STRING" id="1855383.SAMN05216548_101560"/>
<dbReference type="InterPro" id="IPR036282">
    <property type="entry name" value="Glutathione-S-Trfase_C_sf"/>
</dbReference>
<dbReference type="EMBL" id="FOFG01000001">
    <property type="protein sequence ID" value="SEP81699.1"/>
    <property type="molecule type" value="Genomic_DNA"/>
</dbReference>
<dbReference type="SFLD" id="SFLDS00019">
    <property type="entry name" value="Glutathione_Transferase_(cytos"/>
    <property type="match status" value="1"/>
</dbReference>
<dbReference type="PANTHER" id="PTHR44051:SF2">
    <property type="entry name" value="HYPOTHETICAL GLUTATHIONE S-TRANSFERASE LIKE PROTEIN"/>
    <property type="match status" value="1"/>
</dbReference>
<dbReference type="CDD" id="cd03056">
    <property type="entry name" value="GST_N_4"/>
    <property type="match status" value="1"/>
</dbReference>
<keyword evidence="4" id="KW-1185">Reference proteome</keyword>
<dbReference type="RefSeq" id="WP_092495021.1">
    <property type="nucleotide sequence ID" value="NZ_FOFG01000001.1"/>
</dbReference>
<evidence type="ECO:0000259" key="2">
    <source>
        <dbReference type="PROSITE" id="PS50405"/>
    </source>
</evidence>
<dbReference type="SUPFAM" id="SSF47616">
    <property type="entry name" value="GST C-terminal domain-like"/>
    <property type="match status" value="1"/>
</dbReference>
<dbReference type="Gene3D" id="1.20.1050.10">
    <property type="match status" value="1"/>
</dbReference>
<feature type="domain" description="GST N-terminal" evidence="1">
    <location>
        <begin position="1"/>
        <end position="82"/>
    </location>
</feature>
<dbReference type="SUPFAM" id="SSF52833">
    <property type="entry name" value="Thioredoxin-like"/>
    <property type="match status" value="1"/>
</dbReference>
<gene>
    <name evidence="3" type="ORF">SAMN05216548_101560</name>
</gene>
<proteinExistence type="predicted"/>
<dbReference type="SFLD" id="SFLDG01151">
    <property type="entry name" value="Main.2:_Nu-like"/>
    <property type="match status" value="1"/>
</dbReference>
<dbReference type="InterPro" id="IPR040079">
    <property type="entry name" value="Glutathione_S-Trfase"/>
</dbReference>
<dbReference type="SFLD" id="SFLDG00358">
    <property type="entry name" value="Main_(cytGST)"/>
    <property type="match status" value="1"/>
</dbReference>
<evidence type="ECO:0000313" key="3">
    <source>
        <dbReference type="EMBL" id="SEP81699.1"/>
    </source>
</evidence>
<feature type="domain" description="GST C-terminal" evidence="2">
    <location>
        <begin position="84"/>
        <end position="205"/>
    </location>
</feature>
<dbReference type="PROSITE" id="PS50404">
    <property type="entry name" value="GST_NTER"/>
    <property type="match status" value="1"/>
</dbReference>
<organism evidence="3 4">
    <name type="scientific">Faunimonas pinastri</name>
    <dbReference type="NCBI Taxonomy" id="1855383"/>
    <lineage>
        <taxon>Bacteria</taxon>
        <taxon>Pseudomonadati</taxon>
        <taxon>Pseudomonadota</taxon>
        <taxon>Alphaproteobacteria</taxon>
        <taxon>Hyphomicrobiales</taxon>
        <taxon>Afifellaceae</taxon>
        <taxon>Faunimonas</taxon>
    </lineage>
</organism>
<reference evidence="3 4" key="1">
    <citation type="submission" date="2016-10" db="EMBL/GenBank/DDBJ databases">
        <authorList>
            <person name="de Groot N.N."/>
        </authorList>
    </citation>
    <scope>NUCLEOTIDE SEQUENCE [LARGE SCALE GENOMIC DNA]</scope>
    <source>
        <strain evidence="3 4">A52C2</strain>
    </source>
</reference>
<evidence type="ECO:0000259" key="1">
    <source>
        <dbReference type="PROSITE" id="PS50404"/>
    </source>
</evidence>
<dbReference type="GO" id="GO:0016740">
    <property type="term" value="F:transferase activity"/>
    <property type="evidence" value="ECO:0007669"/>
    <property type="project" value="UniProtKB-KW"/>
</dbReference>
<dbReference type="PANTHER" id="PTHR44051">
    <property type="entry name" value="GLUTATHIONE S-TRANSFERASE-RELATED"/>
    <property type="match status" value="1"/>
</dbReference>
<dbReference type="Pfam" id="PF13409">
    <property type="entry name" value="GST_N_2"/>
    <property type="match status" value="1"/>
</dbReference>
<sequence>MLTVYSHQDSGNCYKPRLLLAYLGRPFRLEDVSSLDGSTRKPEYLRLNPNGQVPLLVLEDGRTLAESNAMLLHLAEGTRFLPEDAYDRAKVYEWLFFEQYDHEPAIAVRRALTVYPERRALATPDRMASLLEAGNKALAVMETRLAKADWLAGFAFSVADIALYAYTHMAERGGYDLSRFPGVTAWLERVARQPGHIPIEWRPST</sequence>
<evidence type="ECO:0000313" key="4">
    <source>
        <dbReference type="Proteomes" id="UP000199647"/>
    </source>
</evidence>
<dbReference type="OrthoDB" id="9810080at2"/>
<dbReference type="Gene3D" id="3.40.30.10">
    <property type="entry name" value="Glutaredoxin"/>
    <property type="match status" value="1"/>
</dbReference>
<protein>
    <submittedName>
        <fullName evidence="3">Glutathione S-transferase</fullName>
    </submittedName>
</protein>